<sequence length="334" mass="40054">MEDILTKYYGLQPERMYQDGKAHRYMVNGLLYTIVTVTHMEQEKLVELYKISEHLKATGDRYVSTFVPSTEDKFLITEKQQDYVVVKNEFIQSKVQNHFGRKLAKFHSRGRSIEEKIEHQSRIGQWKGLWEKRIDQLETAFQQTVQNHPVDEFEKRFVESCPYFIGLAENAIQYLVDTELDDEPHQVDSGTVCHERFLQDTWGTDIWIRFPFDWIFDHGSRDIAEWVRERYLKRNQTYHKDIQTFLKDYQSITPLSTFSWRLIYARLLFPIHYFECIERYYVTSSEQQKLQLQDRLGRELKNASQYEKFLTDFYQIAEVPVKKHGIPVVGWLFS</sequence>
<dbReference type="Proteomes" id="UP001646157">
    <property type="component" value="Unassembled WGS sequence"/>
</dbReference>
<dbReference type="SUPFAM" id="SSF56112">
    <property type="entry name" value="Protein kinase-like (PK-like)"/>
    <property type="match status" value="1"/>
</dbReference>
<dbReference type="RefSeq" id="WP_205173324.1">
    <property type="nucleotide sequence ID" value="NZ_JAFBDZ010000002.1"/>
</dbReference>
<dbReference type="Gene3D" id="3.90.1200.10">
    <property type="match status" value="1"/>
</dbReference>
<keyword evidence="1" id="KW-0946">Virion</keyword>
<reference evidence="1 2" key="1">
    <citation type="submission" date="2021-01" db="EMBL/GenBank/DDBJ databases">
        <title>Genomic Encyclopedia of Type Strains, Phase IV (KMG-IV): sequencing the most valuable type-strain genomes for metagenomic binning, comparative biology and taxonomic classification.</title>
        <authorList>
            <person name="Goeker M."/>
        </authorList>
    </citation>
    <scope>NUCLEOTIDE SEQUENCE [LARGE SCALE GENOMIC DNA]</scope>
    <source>
        <strain evidence="1 2">DSM 24834</strain>
    </source>
</reference>
<accession>A0ABS2NED6</accession>
<organism evidence="1 2">
    <name type="scientific">Rossellomorea pakistanensis</name>
    <dbReference type="NCBI Taxonomy" id="992288"/>
    <lineage>
        <taxon>Bacteria</taxon>
        <taxon>Bacillati</taxon>
        <taxon>Bacillota</taxon>
        <taxon>Bacilli</taxon>
        <taxon>Bacillales</taxon>
        <taxon>Bacillaceae</taxon>
        <taxon>Rossellomorea</taxon>
    </lineage>
</organism>
<comment type="caution">
    <text evidence="1">The sequence shown here is derived from an EMBL/GenBank/DDBJ whole genome shotgun (WGS) entry which is preliminary data.</text>
</comment>
<dbReference type="InterPro" id="IPR047175">
    <property type="entry name" value="CotS-like"/>
</dbReference>
<dbReference type="PANTHER" id="PTHR39179">
    <property type="entry name" value="SPORE COAT PROTEIN I"/>
    <property type="match status" value="1"/>
</dbReference>
<protein>
    <submittedName>
        <fullName evidence="1">Spore coat protein YutH</fullName>
    </submittedName>
</protein>
<evidence type="ECO:0000313" key="2">
    <source>
        <dbReference type="Proteomes" id="UP001646157"/>
    </source>
</evidence>
<dbReference type="InterPro" id="IPR014254">
    <property type="entry name" value="Spore_coat_YutH"/>
</dbReference>
<proteinExistence type="predicted"/>
<dbReference type="EMBL" id="JAFBDZ010000002">
    <property type="protein sequence ID" value="MBM7586213.1"/>
    <property type="molecule type" value="Genomic_DNA"/>
</dbReference>
<evidence type="ECO:0000313" key="1">
    <source>
        <dbReference type="EMBL" id="MBM7586213.1"/>
    </source>
</evidence>
<keyword evidence="2" id="KW-1185">Reference proteome</keyword>
<gene>
    <name evidence="1" type="ORF">JOC86_002755</name>
</gene>
<name>A0ABS2NED6_9BACI</name>
<dbReference type="NCBIfam" id="TIGR02905">
    <property type="entry name" value="spore_yutH"/>
    <property type="match status" value="1"/>
</dbReference>
<dbReference type="PANTHER" id="PTHR39179:SF2">
    <property type="entry name" value="ENDOSPORE COAT-ASSOCIATED PROTEIN YUTH"/>
    <property type="match status" value="1"/>
</dbReference>
<dbReference type="InterPro" id="IPR011009">
    <property type="entry name" value="Kinase-like_dom_sf"/>
</dbReference>
<keyword evidence="1" id="KW-0167">Capsid protein</keyword>